<keyword evidence="5" id="KW-1185">Reference proteome</keyword>
<evidence type="ECO:0000313" key="4">
    <source>
        <dbReference type="Proteomes" id="UP000597989"/>
    </source>
</evidence>
<dbReference type="PANTHER" id="PTHR33164:SF43">
    <property type="entry name" value="HTH-TYPE TRANSCRIPTIONAL REPRESSOR YETL"/>
    <property type="match status" value="1"/>
</dbReference>
<dbReference type="InterPro" id="IPR036390">
    <property type="entry name" value="WH_DNA-bd_sf"/>
</dbReference>
<evidence type="ECO:0000313" key="2">
    <source>
        <dbReference type="EMBL" id="GAA0538959.1"/>
    </source>
</evidence>
<dbReference type="AlphaFoldDB" id="A0A917JLY3"/>
<accession>A0A917JLY3</accession>
<dbReference type="InterPro" id="IPR036388">
    <property type="entry name" value="WH-like_DNA-bd_sf"/>
</dbReference>
<gene>
    <name evidence="2" type="ORF">GCM10009545_47020</name>
    <name evidence="3" type="ORF">GCM10011581_06050</name>
</gene>
<reference evidence="2" key="5">
    <citation type="submission" date="2023-12" db="EMBL/GenBank/DDBJ databases">
        <authorList>
            <person name="Sun Q."/>
            <person name="Inoue M."/>
        </authorList>
    </citation>
    <scope>NUCLEOTIDE SEQUENCE</scope>
    <source>
        <strain evidence="2">JCM 10664</strain>
    </source>
</reference>
<proteinExistence type="predicted"/>
<feature type="domain" description="HTH marR-type" evidence="1">
    <location>
        <begin position="1"/>
        <end position="141"/>
    </location>
</feature>
<dbReference type="GO" id="GO:0006950">
    <property type="term" value="P:response to stress"/>
    <property type="evidence" value="ECO:0007669"/>
    <property type="project" value="TreeGrafter"/>
</dbReference>
<dbReference type="RefSeq" id="WP_188985064.1">
    <property type="nucleotide sequence ID" value="NZ_BAAAHC010000024.1"/>
</dbReference>
<dbReference type="PROSITE" id="PS50995">
    <property type="entry name" value="HTH_MARR_2"/>
    <property type="match status" value="1"/>
</dbReference>
<organism evidence="3 4">
    <name type="scientific">Saccharopolyspora thermophila</name>
    <dbReference type="NCBI Taxonomy" id="89367"/>
    <lineage>
        <taxon>Bacteria</taxon>
        <taxon>Bacillati</taxon>
        <taxon>Actinomycetota</taxon>
        <taxon>Actinomycetes</taxon>
        <taxon>Pseudonocardiales</taxon>
        <taxon>Pseudonocardiaceae</taxon>
        <taxon>Saccharopolyspora</taxon>
    </lineage>
</organism>
<dbReference type="EMBL" id="BMMT01000001">
    <property type="protein sequence ID" value="GGI71869.1"/>
    <property type="molecule type" value="Genomic_DNA"/>
</dbReference>
<reference evidence="3 4" key="2">
    <citation type="journal article" date="2014" name="Int. J. Syst. Evol. Microbiol.">
        <title>Complete genome sequence of Corynebacterium casei LMG S-19264T (=DSM 44701T), isolated from a smear-ripened cheese.</title>
        <authorList>
            <consortium name="US DOE Joint Genome Institute (JGI-PGF)"/>
            <person name="Walter F."/>
            <person name="Albersmeier A."/>
            <person name="Kalinowski J."/>
            <person name="Ruckert C."/>
        </authorList>
    </citation>
    <scope>NUCLEOTIDE SEQUENCE [LARGE SCALE GENOMIC DNA]</scope>
    <source>
        <strain evidence="3 4">CGMCC 4.7206</strain>
    </source>
</reference>
<sequence length="158" mass="17812">MNEVRRTLSQELGVLIKETQSILHQRMDERLRPLGLSVPQYASLQALHDTPGITGSELARRAFVSRQSMNVLLQGLERRGLVERSSEPGPRRERGTVLTAAGEELLIRAREDVAAVAQLMTDQIAPADLTRLRELLTVCRDALLDLRPRRETTRRSHS</sequence>
<dbReference type="SUPFAM" id="SSF46785">
    <property type="entry name" value="Winged helix' DNA-binding domain"/>
    <property type="match status" value="1"/>
</dbReference>
<dbReference type="Proteomes" id="UP001500220">
    <property type="component" value="Unassembled WGS sequence"/>
</dbReference>
<dbReference type="Pfam" id="PF12802">
    <property type="entry name" value="MarR_2"/>
    <property type="match status" value="1"/>
</dbReference>
<reference evidence="2" key="1">
    <citation type="journal article" date="2014" name="Int. J. Syst. Evol. Microbiol.">
        <title>Complete genome of a new Firmicutes species belonging to the dominant human colonic microbiota ('Ruminococcus bicirculans') reveals two chromosomes and a selective capacity to utilize plant glucans.</title>
        <authorList>
            <consortium name="NISC Comparative Sequencing Program"/>
            <person name="Wegmann U."/>
            <person name="Louis P."/>
            <person name="Goesmann A."/>
            <person name="Henrissat B."/>
            <person name="Duncan S.H."/>
            <person name="Flint H.J."/>
        </authorList>
    </citation>
    <scope>NUCLEOTIDE SEQUENCE</scope>
    <source>
        <strain evidence="2">JCM 10664</strain>
    </source>
</reference>
<dbReference type="InterPro" id="IPR039422">
    <property type="entry name" value="MarR/SlyA-like"/>
</dbReference>
<name>A0A917JLY3_9PSEU</name>
<dbReference type="SMART" id="SM00347">
    <property type="entry name" value="HTH_MARR"/>
    <property type="match status" value="1"/>
</dbReference>
<dbReference type="Gene3D" id="1.10.10.10">
    <property type="entry name" value="Winged helix-like DNA-binding domain superfamily/Winged helix DNA-binding domain"/>
    <property type="match status" value="1"/>
</dbReference>
<reference evidence="3" key="4">
    <citation type="submission" date="2020-09" db="EMBL/GenBank/DDBJ databases">
        <authorList>
            <person name="Sun Q."/>
            <person name="Zhou Y."/>
        </authorList>
    </citation>
    <scope>NUCLEOTIDE SEQUENCE</scope>
    <source>
        <strain evidence="3">CGMCC 4.7206</strain>
    </source>
</reference>
<dbReference type="Proteomes" id="UP000597989">
    <property type="component" value="Unassembled WGS sequence"/>
</dbReference>
<evidence type="ECO:0000313" key="3">
    <source>
        <dbReference type="EMBL" id="GGI71869.1"/>
    </source>
</evidence>
<dbReference type="InterPro" id="IPR000835">
    <property type="entry name" value="HTH_MarR-typ"/>
</dbReference>
<reference evidence="5" key="3">
    <citation type="journal article" date="2019" name="Int. J. Syst. Evol. Microbiol.">
        <title>The Global Catalogue of Microorganisms (GCM) 10K type strain sequencing project: providing services to taxonomists for standard genome sequencing and annotation.</title>
        <authorList>
            <consortium name="The Broad Institute Genomics Platform"/>
            <consortium name="The Broad Institute Genome Sequencing Center for Infectious Disease"/>
            <person name="Wu L."/>
            <person name="Ma J."/>
        </authorList>
    </citation>
    <scope>NUCLEOTIDE SEQUENCE [LARGE SCALE GENOMIC DNA]</scope>
    <source>
        <strain evidence="5">JCM 10664</strain>
    </source>
</reference>
<dbReference type="GO" id="GO:0003700">
    <property type="term" value="F:DNA-binding transcription factor activity"/>
    <property type="evidence" value="ECO:0007669"/>
    <property type="project" value="InterPro"/>
</dbReference>
<protein>
    <submittedName>
        <fullName evidence="2">MarR family transcriptional regulator</fullName>
    </submittedName>
    <submittedName>
        <fullName evidence="3">Transcriptional regulator, MarR family protein</fullName>
    </submittedName>
</protein>
<comment type="caution">
    <text evidence="3">The sequence shown here is derived from an EMBL/GenBank/DDBJ whole genome shotgun (WGS) entry which is preliminary data.</text>
</comment>
<dbReference type="EMBL" id="BAAAHC010000024">
    <property type="protein sequence ID" value="GAA0538959.1"/>
    <property type="molecule type" value="Genomic_DNA"/>
</dbReference>
<dbReference type="PANTHER" id="PTHR33164">
    <property type="entry name" value="TRANSCRIPTIONAL REGULATOR, MARR FAMILY"/>
    <property type="match status" value="1"/>
</dbReference>
<evidence type="ECO:0000313" key="5">
    <source>
        <dbReference type="Proteomes" id="UP001500220"/>
    </source>
</evidence>
<evidence type="ECO:0000259" key="1">
    <source>
        <dbReference type="PROSITE" id="PS50995"/>
    </source>
</evidence>